<evidence type="ECO:0000313" key="1">
    <source>
        <dbReference type="EMBL" id="MDR6227502.1"/>
    </source>
</evidence>
<comment type="caution">
    <text evidence="1">The sequence shown here is derived from an EMBL/GenBank/DDBJ whole genome shotgun (WGS) entry which is preliminary data.</text>
</comment>
<dbReference type="RefSeq" id="WP_309868559.1">
    <property type="nucleotide sequence ID" value="NZ_JAVDQG010000010.1"/>
</dbReference>
<dbReference type="Proteomes" id="UP001185012">
    <property type="component" value="Unassembled WGS sequence"/>
</dbReference>
<name>A0ABU1IRS7_9BACL</name>
<dbReference type="SUPFAM" id="SSF53756">
    <property type="entry name" value="UDP-Glycosyltransferase/glycogen phosphorylase"/>
    <property type="match status" value="1"/>
</dbReference>
<dbReference type="InterPro" id="IPR043148">
    <property type="entry name" value="TagF_C"/>
</dbReference>
<organism evidence="1 2">
    <name type="scientific">Desmospora profundinema</name>
    <dbReference type="NCBI Taxonomy" id="1571184"/>
    <lineage>
        <taxon>Bacteria</taxon>
        <taxon>Bacillati</taxon>
        <taxon>Bacillota</taxon>
        <taxon>Bacilli</taxon>
        <taxon>Bacillales</taxon>
        <taxon>Thermoactinomycetaceae</taxon>
        <taxon>Desmospora</taxon>
    </lineage>
</organism>
<dbReference type="Gene3D" id="3.40.50.12580">
    <property type="match status" value="1"/>
</dbReference>
<gene>
    <name evidence="1" type="ORF">JOE21_003525</name>
</gene>
<sequence length="490" mass="56860">MMYGQETLNGHNVLRYGWTQDFFHHFRTLTADGLSLPPMMQREFHQWIRPYVDKYRNDPDVVAKLAKSHRFYTVRDVQRGLSLLPQPLVDKSHHTDRRSILTSPSFFPFIEEYLKDQSVILVVNGKKDAEKLSQHQIPKNCQVCRLTDWLQPDQVMEKKRALWKAAEDLVAKNQNHLLFGSPVFLGWLRSRIGHKLLLLHAYQRMIHHYSIGAVLEQTETIYPLTLITARYDIPFILAPQVFVTDRSVLPTRASHICVWGPNYKKFFQRRGIPAHRIYTVGNVSFESKRSEPVISQAEFRKRLGIAPNHRILVFTSQFYGETVNQMLTRWIAYAVKGLPITCLLLPHPSDETDYSEISRHSPFILPSRSVTSLYDCLANMDALMTISSITAIEAAMYDKGVFILQPPLPYHYELTNNDSYTLLTRLHAGVTSRNKQELRRHLHHFVKKPAFRSQMERLARSFRSQTVVLDGFAGNRLRKVILQALKKGRQ</sequence>
<dbReference type="EMBL" id="JAVDQG010000010">
    <property type="protein sequence ID" value="MDR6227502.1"/>
    <property type="molecule type" value="Genomic_DNA"/>
</dbReference>
<proteinExistence type="predicted"/>
<reference evidence="1 2" key="1">
    <citation type="submission" date="2023-07" db="EMBL/GenBank/DDBJ databases">
        <title>Genomic Encyclopedia of Type Strains, Phase IV (KMG-IV): sequencing the most valuable type-strain genomes for metagenomic binning, comparative biology and taxonomic classification.</title>
        <authorList>
            <person name="Goeker M."/>
        </authorList>
    </citation>
    <scope>NUCLEOTIDE SEQUENCE [LARGE SCALE GENOMIC DNA]</scope>
    <source>
        <strain evidence="1 2">DSM 45903</strain>
    </source>
</reference>
<evidence type="ECO:0000313" key="2">
    <source>
        <dbReference type="Proteomes" id="UP001185012"/>
    </source>
</evidence>
<keyword evidence="2" id="KW-1185">Reference proteome</keyword>
<protein>
    <submittedName>
        <fullName evidence="1">Uncharacterized protein</fullName>
    </submittedName>
</protein>
<accession>A0ABU1IRS7</accession>